<dbReference type="Pfam" id="PF06414">
    <property type="entry name" value="Zeta_toxin"/>
    <property type="match status" value="1"/>
</dbReference>
<name>A0A2T7U8C7_9BURK</name>
<dbReference type="InterPro" id="IPR010488">
    <property type="entry name" value="Zeta_toxin_domain"/>
</dbReference>
<dbReference type="AlphaFoldDB" id="A0A2T7U8C7"/>
<comment type="caution">
    <text evidence="4">The sequence shown here is derived from an EMBL/GenBank/DDBJ whole genome shotgun (WGS) entry which is preliminary data.</text>
</comment>
<dbReference type="GO" id="GO:0016301">
    <property type="term" value="F:kinase activity"/>
    <property type="evidence" value="ECO:0007669"/>
    <property type="project" value="InterPro"/>
</dbReference>
<protein>
    <recommendedName>
        <fullName evidence="3">Zeta toxin domain-containing protein</fullName>
    </recommendedName>
</protein>
<gene>
    <name evidence="4" type="ORF">H663_019830</name>
</gene>
<keyword evidence="1" id="KW-0547">Nucleotide-binding</keyword>
<evidence type="ECO:0000256" key="2">
    <source>
        <dbReference type="ARBA" id="ARBA00022840"/>
    </source>
</evidence>
<dbReference type="GO" id="GO:0005524">
    <property type="term" value="F:ATP binding"/>
    <property type="evidence" value="ECO:0007669"/>
    <property type="project" value="UniProtKB-KW"/>
</dbReference>
<dbReference type="SUPFAM" id="SSF52540">
    <property type="entry name" value="P-loop containing nucleoside triphosphate hydrolases"/>
    <property type="match status" value="1"/>
</dbReference>
<dbReference type="Gene3D" id="3.40.50.300">
    <property type="entry name" value="P-loop containing nucleotide triphosphate hydrolases"/>
    <property type="match status" value="1"/>
</dbReference>
<organism evidence="4 5">
    <name type="scientific">Limnohabitans planktonicus II-D5</name>
    <dbReference type="NCBI Taxonomy" id="1293045"/>
    <lineage>
        <taxon>Bacteria</taxon>
        <taxon>Pseudomonadati</taxon>
        <taxon>Pseudomonadota</taxon>
        <taxon>Betaproteobacteria</taxon>
        <taxon>Burkholderiales</taxon>
        <taxon>Comamonadaceae</taxon>
        <taxon>Limnohabitans</taxon>
    </lineage>
</organism>
<evidence type="ECO:0000256" key="1">
    <source>
        <dbReference type="ARBA" id="ARBA00022741"/>
    </source>
</evidence>
<dbReference type="EMBL" id="LFYT02000050">
    <property type="protein sequence ID" value="PVE40936.1"/>
    <property type="molecule type" value="Genomic_DNA"/>
</dbReference>
<sequence>MTDRQFLLTTAKHAAIYRKIEAHHFSGTTPQDSPKVIILGGQPGAGKSGLLEASKQDFPGCNVVSINGDELRYYHPQYREIQKADERHFAELTDPHARQWTKQLFDRAIETRRNILFEGTMREAGPITQTMARLHASGYQIIARIIAVSEHDSVAGIFRRYEEQKAAKGFGRWSNIKAHNDAYVGVPVTVGRIEDQCFSDRVEVYNRRGGLLYTNILVDGSWSQSAQGAVVIQAERNRCPTLDEARQRESEWSTILTMMASRGANESDVQDVRDVADTYLLCEYQTTGSNYHDEILRRIRELSPLERTAGTTYTLWKIANIASRSASGSDGVDWHAVDKAVVAESIGVQHQTPESVAEALCKYSPGTVSLAGKAVALEAIKKFALE</sequence>
<dbReference type="InterPro" id="IPR027417">
    <property type="entry name" value="P-loop_NTPase"/>
</dbReference>
<evidence type="ECO:0000259" key="3">
    <source>
        <dbReference type="Pfam" id="PF06414"/>
    </source>
</evidence>
<keyword evidence="5" id="KW-1185">Reference proteome</keyword>
<dbReference type="OrthoDB" id="9792687at2"/>
<evidence type="ECO:0000313" key="5">
    <source>
        <dbReference type="Proteomes" id="UP000037507"/>
    </source>
</evidence>
<dbReference type="RefSeq" id="WP_053171388.1">
    <property type="nucleotide sequence ID" value="NZ_LFYT02000050.1"/>
</dbReference>
<accession>A0A2T7U8C7</accession>
<evidence type="ECO:0000313" key="4">
    <source>
        <dbReference type="EMBL" id="PVE40936.1"/>
    </source>
</evidence>
<feature type="domain" description="Zeta toxin" evidence="3">
    <location>
        <begin position="28"/>
        <end position="215"/>
    </location>
</feature>
<proteinExistence type="predicted"/>
<reference evidence="4" key="1">
    <citation type="submission" date="2017-04" db="EMBL/GenBank/DDBJ databases">
        <title>Unexpected and diverse lifestyles within the genus Limnohabitans.</title>
        <authorList>
            <person name="Kasalicky V."/>
            <person name="Mehrshad M."/>
            <person name="Andrei S.-A."/>
            <person name="Salcher M."/>
            <person name="Kratochvilova H."/>
            <person name="Simek K."/>
            <person name="Ghai R."/>
        </authorList>
    </citation>
    <scope>NUCLEOTIDE SEQUENCE [LARGE SCALE GENOMIC DNA]</scope>
    <source>
        <strain evidence="4">II-D5</strain>
    </source>
</reference>
<dbReference type="Proteomes" id="UP000037507">
    <property type="component" value="Unassembled WGS sequence"/>
</dbReference>
<keyword evidence="2" id="KW-0067">ATP-binding</keyword>